<proteinExistence type="predicted"/>
<dbReference type="PANTHER" id="PTHR46943">
    <property type="entry name" value="PENTRAXIN-RELATED PROTEIN PTX3"/>
    <property type="match status" value="1"/>
</dbReference>
<sequence length="1202" mass="126923">MVNSPAVHAATTAAQTPSEEATASGEPVEVTSERTEYSQTFANSDGTYSLKQATSPQRAQDASGQWHDIDTALVRRADGTIGPRYAAVGESFSAGGSQTMVRLERDGQALSVSWPGPLPEPSLDGATATYAEVLPGVDLQLTAMPDGYREVLQVKSAQAAQNEALEQLRFTIAGKGLALVAGAGGGLRAIDADGNAVFTGPAGQMWDSAGDDTGAQPQRLRAAGPQTASASGASDSTGDDGGVPAQPGDGDVTATLPVQVDADSIAVAPDLSLLRGDDTVYPVFIDPSVGLSRAERTVLSSDGDKFYQFSGEYGVGRCSNADGYYCGENYVNRMYFEFSPSALAGKHVLHATFRAHETWSFNCDPYTVNLERTGNISEGTRWPGPAIGNLMDSRKVSAGRGDNCSPSQPDSWVEFNGSLTKNVQDFADGKFSRLTLMLRAGDEGDPRAWKRFDDNAEITVDYVPDPGVPINVGVIPGVAGANAHGYCQPASDPLAVTVDQPTVRARVETEVAPGTNDSKGQLKANYRIARKLDTGAWEEIWAEDSPDSGYVLDGTLLDKQTSKRTDGTQYRYRARTQSHWSYNGDSGDLYSSFSPWCYFTIDSTAPKAPQIQPKDPANGSPYVECTTDACPAKGGRGVAGSFVFKPNSADPDISKYQWTLSGPSGKVGDTHTITAKSDHTAEASDVIPSMGGTHHLTVWAMDVRERTGTPETFDFQVTLPPGPVGRWHFNDAAPGSGVTTAKDSAADDPQHDPSAATHDLTLHDGAGFSSMARRGDEDTSLWLDSSNPAAQKAYADSSAPVVNTAHSFTVSAWVNLTDASSSHMILTAPGTQAQAFALYYSFSTKSYVFHYSATDSPTPVFVKSQAEATDPPLRVWTHLAGVYTAATDTNGNRTPHDDTIQLYVNGRAQGDPVNLYAAAPGYVPWEAGKGLQVGQSIVRDTPGQYFRGRIDEVAAWQSALSADEVAKEAQASENNAPTVELMADWNAENSSGTTVSEFSPYPIGAMALSSGASLDDESSTLLLNGSGGYAWVNGAVIDETGSFTVSAQAQLAPDVLNTKPDGYQAQIAGQAGSGGASWALAVQKLGQDSYVWKFLRTTSSGTTVATADVTDLSELADTGSPVTLTGVYDAQDQGGRMHLYVGAEPVEDGVNNAVTTPQQGTGSLAMGGTSDSSYFAGRLSRLRIWAGAMTRDEVRSRVISTD</sequence>
<evidence type="ECO:0000256" key="3">
    <source>
        <dbReference type="SAM" id="MobiDB-lite"/>
    </source>
</evidence>
<feature type="compositionally biased region" description="Polar residues" evidence="3">
    <location>
        <begin position="37"/>
        <end position="63"/>
    </location>
</feature>
<keyword evidence="6" id="KW-1185">Reference proteome</keyword>
<evidence type="ECO:0000256" key="1">
    <source>
        <dbReference type="ARBA" id="ARBA00022729"/>
    </source>
</evidence>
<evidence type="ECO:0000313" key="5">
    <source>
        <dbReference type="EMBL" id="MET8439108.1"/>
    </source>
</evidence>
<evidence type="ECO:0000313" key="6">
    <source>
        <dbReference type="Proteomes" id="UP001550044"/>
    </source>
</evidence>
<accession>A0ABV2UQS4</accession>
<evidence type="ECO:0000256" key="2">
    <source>
        <dbReference type="ARBA" id="ARBA00023157"/>
    </source>
</evidence>
<feature type="compositionally biased region" description="Low complexity" evidence="3">
    <location>
        <begin position="227"/>
        <end position="236"/>
    </location>
</feature>
<gene>
    <name evidence="5" type="ORF">ABZV61_41930</name>
</gene>
<dbReference type="Proteomes" id="UP001550044">
    <property type="component" value="Unassembled WGS sequence"/>
</dbReference>
<name>A0ABV2UQS4_9ACTN</name>
<dbReference type="PANTHER" id="PTHR46943:SF1">
    <property type="entry name" value="PENTRAXIN-RELATED PROTEIN PTX3"/>
    <property type="match status" value="1"/>
</dbReference>
<organism evidence="5 6">
    <name type="scientific">Streptomyces sp. 900116325</name>
    <dbReference type="NCBI Taxonomy" id="3154295"/>
    <lineage>
        <taxon>Bacteria</taxon>
        <taxon>Bacillati</taxon>
        <taxon>Actinomycetota</taxon>
        <taxon>Actinomycetes</taxon>
        <taxon>Kitasatosporales</taxon>
        <taxon>Streptomycetaceae</taxon>
        <taxon>Streptomyces</taxon>
    </lineage>
</organism>
<protein>
    <submittedName>
        <fullName evidence="5">LamG domain-containing protein</fullName>
    </submittedName>
</protein>
<feature type="region of interest" description="Disordered" evidence="3">
    <location>
        <begin position="730"/>
        <end position="762"/>
    </location>
</feature>
<feature type="region of interest" description="Disordered" evidence="3">
    <location>
        <begin position="203"/>
        <end position="254"/>
    </location>
</feature>
<dbReference type="RefSeq" id="WP_356713507.1">
    <property type="nucleotide sequence ID" value="NZ_JBEXIP010000089.1"/>
</dbReference>
<dbReference type="InterPro" id="IPR006558">
    <property type="entry name" value="LamG-like"/>
</dbReference>
<feature type="compositionally biased region" description="Polar residues" evidence="3">
    <location>
        <begin position="12"/>
        <end position="21"/>
    </location>
</feature>
<dbReference type="Gene3D" id="2.60.120.200">
    <property type="match status" value="2"/>
</dbReference>
<keyword evidence="2" id="KW-1015">Disulfide bond</keyword>
<feature type="domain" description="LamG-like jellyroll fold" evidence="4">
    <location>
        <begin position="806"/>
        <end position="963"/>
    </location>
</feature>
<dbReference type="SUPFAM" id="SSF49899">
    <property type="entry name" value="Concanavalin A-like lectins/glucanases"/>
    <property type="match status" value="2"/>
</dbReference>
<dbReference type="Pfam" id="PF13385">
    <property type="entry name" value="Laminin_G_3"/>
    <property type="match status" value="2"/>
</dbReference>
<keyword evidence="1" id="KW-0732">Signal</keyword>
<dbReference type="EMBL" id="JBEXIP010000089">
    <property type="protein sequence ID" value="MET8439108.1"/>
    <property type="molecule type" value="Genomic_DNA"/>
</dbReference>
<feature type="region of interest" description="Disordered" evidence="3">
    <location>
        <begin position="1"/>
        <end position="66"/>
    </location>
</feature>
<evidence type="ECO:0000259" key="4">
    <source>
        <dbReference type="SMART" id="SM00560"/>
    </source>
</evidence>
<feature type="domain" description="LamG-like jellyroll fold" evidence="4">
    <location>
        <begin position="1041"/>
        <end position="1192"/>
    </location>
</feature>
<reference evidence="5 6" key="1">
    <citation type="submission" date="2024-06" db="EMBL/GenBank/DDBJ databases">
        <title>The Natural Products Discovery Center: Release of the First 8490 Sequenced Strains for Exploring Actinobacteria Biosynthetic Diversity.</title>
        <authorList>
            <person name="Kalkreuter E."/>
            <person name="Kautsar S.A."/>
            <person name="Yang D."/>
            <person name="Bader C.D."/>
            <person name="Teijaro C.N."/>
            <person name="Fluegel L."/>
            <person name="Davis C.M."/>
            <person name="Simpson J.R."/>
            <person name="Lauterbach L."/>
            <person name="Steele A.D."/>
            <person name="Gui C."/>
            <person name="Meng S."/>
            <person name="Li G."/>
            <person name="Viehrig K."/>
            <person name="Ye F."/>
            <person name="Su P."/>
            <person name="Kiefer A.F."/>
            <person name="Nichols A."/>
            <person name="Cepeda A.J."/>
            <person name="Yan W."/>
            <person name="Fan B."/>
            <person name="Jiang Y."/>
            <person name="Adhikari A."/>
            <person name="Zheng C.-J."/>
            <person name="Schuster L."/>
            <person name="Cowan T.M."/>
            <person name="Smanski M.J."/>
            <person name="Chevrette M.G."/>
            <person name="De Carvalho L.P.S."/>
            <person name="Shen B."/>
        </authorList>
    </citation>
    <scope>NUCLEOTIDE SEQUENCE [LARGE SCALE GENOMIC DNA]</scope>
    <source>
        <strain evidence="5 6">NPDC005137</strain>
    </source>
</reference>
<comment type="caution">
    <text evidence="5">The sequence shown here is derived from an EMBL/GenBank/DDBJ whole genome shotgun (WGS) entry which is preliminary data.</text>
</comment>
<dbReference type="SMART" id="SM00560">
    <property type="entry name" value="LamGL"/>
    <property type="match status" value="2"/>
</dbReference>
<dbReference type="InterPro" id="IPR042837">
    <property type="entry name" value="PTX3"/>
</dbReference>
<dbReference type="InterPro" id="IPR013320">
    <property type="entry name" value="ConA-like_dom_sf"/>
</dbReference>